<reference evidence="1 4" key="2">
    <citation type="journal article" date="2014" name="BMC Genomics">
        <title>An improved genome release (version Mt4.0) for the model legume Medicago truncatula.</title>
        <authorList>
            <person name="Tang H."/>
            <person name="Krishnakumar V."/>
            <person name="Bidwell S."/>
            <person name="Rosen B."/>
            <person name="Chan A."/>
            <person name="Zhou S."/>
            <person name="Gentzbittel L."/>
            <person name="Childs K.L."/>
            <person name="Yandell M."/>
            <person name="Gundlach H."/>
            <person name="Mayer K.F."/>
            <person name="Schwartz D.C."/>
            <person name="Town C.D."/>
        </authorList>
    </citation>
    <scope>GENOME REANNOTATION</scope>
    <source>
        <strain evidence="3 4">cv. Jemalong A17</strain>
    </source>
</reference>
<reference evidence="5" key="4">
    <citation type="journal article" date="2018" name="Nat. Plants">
        <title>Whole-genome landscape of Medicago truncatula symbiotic genes.</title>
        <authorList>
            <person name="Pecrix Y."/>
            <person name="Staton S.E."/>
            <person name="Sallet E."/>
            <person name="Lelandais-Briere C."/>
            <person name="Moreau S."/>
            <person name="Carrere S."/>
            <person name="Blein T."/>
            <person name="Jardinaud M.F."/>
            <person name="Latrasse D."/>
            <person name="Zouine M."/>
            <person name="Zahm M."/>
            <person name="Kreplak J."/>
            <person name="Mayjonade B."/>
            <person name="Satge C."/>
            <person name="Perez M."/>
            <person name="Cauet S."/>
            <person name="Marande W."/>
            <person name="Chantry-Darmon C."/>
            <person name="Lopez-Roques C."/>
            <person name="Bouchez O."/>
            <person name="Berard A."/>
            <person name="Debelle F."/>
            <person name="Munos S."/>
            <person name="Bendahmane A."/>
            <person name="Berges H."/>
            <person name="Niebel A."/>
            <person name="Buitink J."/>
            <person name="Frugier F."/>
            <person name="Benhamed M."/>
            <person name="Crespi M."/>
            <person name="Gouzy J."/>
            <person name="Gamas P."/>
        </authorList>
    </citation>
    <scope>NUCLEOTIDE SEQUENCE [LARGE SCALE GENOMIC DNA]</scope>
    <source>
        <strain evidence="5">cv. Jemalong A17</strain>
    </source>
</reference>
<proteinExistence type="predicted"/>
<reference evidence="3" key="3">
    <citation type="submission" date="2015-04" db="UniProtKB">
        <authorList>
            <consortium name="EnsemblPlants"/>
        </authorList>
    </citation>
    <scope>IDENTIFICATION</scope>
    <source>
        <strain evidence="3">cv. Jemalong A17</strain>
    </source>
</reference>
<organism evidence="1 4">
    <name type="scientific">Medicago truncatula</name>
    <name type="common">Barrel medic</name>
    <name type="synonym">Medicago tribuloides</name>
    <dbReference type="NCBI Taxonomy" id="3880"/>
    <lineage>
        <taxon>Eukaryota</taxon>
        <taxon>Viridiplantae</taxon>
        <taxon>Streptophyta</taxon>
        <taxon>Embryophyta</taxon>
        <taxon>Tracheophyta</taxon>
        <taxon>Spermatophyta</taxon>
        <taxon>Magnoliopsida</taxon>
        <taxon>eudicotyledons</taxon>
        <taxon>Gunneridae</taxon>
        <taxon>Pentapetalae</taxon>
        <taxon>rosids</taxon>
        <taxon>fabids</taxon>
        <taxon>Fabales</taxon>
        <taxon>Fabaceae</taxon>
        <taxon>Papilionoideae</taxon>
        <taxon>50 kb inversion clade</taxon>
        <taxon>NPAAA clade</taxon>
        <taxon>Hologalegina</taxon>
        <taxon>IRL clade</taxon>
        <taxon>Trifolieae</taxon>
        <taxon>Medicago</taxon>
    </lineage>
</organism>
<evidence type="ECO:0000313" key="4">
    <source>
        <dbReference type="Proteomes" id="UP000002051"/>
    </source>
</evidence>
<dbReference type="Proteomes" id="UP000002051">
    <property type="component" value="Chromosome 2"/>
</dbReference>
<gene>
    <name evidence="1" type="ordered locus">MTR_2g021020</name>
    <name evidence="2" type="ORF">MtrunA17_Chr2g0286981</name>
</gene>
<dbReference type="EnsemblPlants" id="AES64323">
    <property type="protein sequence ID" value="AES64323"/>
    <property type="gene ID" value="MTR_2g021020"/>
</dbReference>
<name>G7IFP8_MEDTR</name>
<dbReference type="PaxDb" id="3880-AES64323"/>
<dbReference type="EMBL" id="PSQE01000002">
    <property type="protein sequence ID" value="RHN72375.1"/>
    <property type="molecule type" value="Genomic_DNA"/>
</dbReference>
<evidence type="ECO:0000313" key="2">
    <source>
        <dbReference type="EMBL" id="RHN72375.1"/>
    </source>
</evidence>
<dbReference type="AlphaFoldDB" id="G7IFP8"/>
<sequence length="82" mass="8921">MPAVVLGIFPGKFARGFKPLTKFLAKGHYSCSEPIYAFEAIDSVSTRLGIVGVDTMSTWMTSCSLCSKLMSSSQSLLYDDDD</sequence>
<dbReference type="Proteomes" id="UP000265566">
    <property type="component" value="Chromosome 2"/>
</dbReference>
<evidence type="ECO:0000313" key="5">
    <source>
        <dbReference type="Proteomes" id="UP000265566"/>
    </source>
</evidence>
<reference evidence="2" key="5">
    <citation type="journal article" date="2018" name="Nat. Plants">
        <title>Whole-genome landscape of Medicago truncatula symbiotic genes.</title>
        <authorList>
            <person name="Pecrix Y."/>
            <person name="Gamas P."/>
            <person name="Carrere S."/>
        </authorList>
    </citation>
    <scope>NUCLEOTIDE SEQUENCE</scope>
    <source>
        <tissue evidence="2">Leaves</tissue>
    </source>
</reference>
<dbReference type="EMBL" id="CM001218">
    <property type="protein sequence ID" value="AES64323.1"/>
    <property type="molecule type" value="Genomic_DNA"/>
</dbReference>
<evidence type="ECO:0000313" key="3">
    <source>
        <dbReference type="EnsemblPlants" id="AES64323"/>
    </source>
</evidence>
<dbReference type="HOGENOM" id="CLU_2561717_0_0_1"/>
<evidence type="ECO:0000313" key="1">
    <source>
        <dbReference type="EMBL" id="AES64323.1"/>
    </source>
</evidence>
<keyword evidence="4" id="KW-1185">Reference proteome</keyword>
<dbReference type="Gramene" id="rna8079">
    <property type="protein sequence ID" value="RHN72375.1"/>
    <property type="gene ID" value="gene8079"/>
</dbReference>
<protein>
    <submittedName>
        <fullName evidence="1 3">Uncharacterized protein</fullName>
    </submittedName>
</protein>
<reference evidence="1 4" key="1">
    <citation type="journal article" date="2011" name="Nature">
        <title>The Medicago genome provides insight into the evolution of rhizobial symbioses.</title>
        <authorList>
            <person name="Young N.D."/>
            <person name="Debelle F."/>
            <person name="Oldroyd G.E."/>
            <person name="Geurts R."/>
            <person name="Cannon S.B."/>
            <person name="Udvardi M.K."/>
            <person name="Benedito V.A."/>
            <person name="Mayer K.F."/>
            <person name="Gouzy J."/>
            <person name="Schoof H."/>
            <person name="Van de Peer Y."/>
            <person name="Proost S."/>
            <person name="Cook D.R."/>
            <person name="Meyers B.C."/>
            <person name="Spannagl M."/>
            <person name="Cheung F."/>
            <person name="De Mita S."/>
            <person name="Krishnakumar V."/>
            <person name="Gundlach H."/>
            <person name="Zhou S."/>
            <person name="Mudge J."/>
            <person name="Bharti A.K."/>
            <person name="Murray J.D."/>
            <person name="Naoumkina M.A."/>
            <person name="Rosen B."/>
            <person name="Silverstein K.A."/>
            <person name="Tang H."/>
            <person name="Rombauts S."/>
            <person name="Zhao P.X."/>
            <person name="Zhou P."/>
            <person name="Barbe V."/>
            <person name="Bardou P."/>
            <person name="Bechner M."/>
            <person name="Bellec A."/>
            <person name="Berger A."/>
            <person name="Berges H."/>
            <person name="Bidwell S."/>
            <person name="Bisseling T."/>
            <person name="Choisne N."/>
            <person name="Couloux A."/>
            <person name="Denny R."/>
            <person name="Deshpande S."/>
            <person name="Dai X."/>
            <person name="Doyle J.J."/>
            <person name="Dudez A.M."/>
            <person name="Farmer A.D."/>
            <person name="Fouteau S."/>
            <person name="Franken C."/>
            <person name="Gibelin C."/>
            <person name="Gish J."/>
            <person name="Goldstein S."/>
            <person name="Gonzalez A.J."/>
            <person name="Green P.J."/>
            <person name="Hallab A."/>
            <person name="Hartog M."/>
            <person name="Hua A."/>
            <person name="Humphray S.J."/>
            <person name="Jeong D.H."/>
            <person name="Jing Y."/>
            <person name="Jocker A."/>
            <person name="Kenton S.M."/>
            <person name="Kim D.J."/>
            <person name="Klee K."/>
            <person name="Lai H."/>
            <person name="Lang C."/>
            <person name="Lin S."/>
            <person name="Macmil S.L."/>
            <person name="Magdelenat G."/>
            <person name="Matthews L."/>
            <person name="McCorrison J."/>
            <person name="Monaghan E.L."/>
            <person name="Mun J.H."/>
            <person name="Najar F.Z."/>
            <person name="Nicholson C."/>
            <person name="Noirot C."/>
            <person name="O'Bleness M."/>
            <person name="Paule C.R."/>
            <person name="Poulain J."/>
            <person name="Prion F."/>
            <person name="Qin B."/>
            <person name="Qu C."/>
            <person name="Retzel E.F."/>
            <person name="Riddle C."/>
            <person name="Sallet E."/>
            <person name="Samain S."/>
            <person name="Samson N."/>
            <person name="Sanders I."/>
            <person name="Saurat O."/>
            <person name="Scarpelli C."/>
            <person name="Schiex T."/>
            <person name="Segurens B."/>
            <person name="Severin A.J."/>
            <person name="Sherrier D.J."/>
            <person name="Shi R."/>
            <person name="Sims S."/>
            <person name="Singer S.R."/>
            <person name="Sinharoy S."/>
            <person name="Sterck L."/>
            <person name="Viollet A."/>
            <person name="Wang B.B."/>
            <person name="Wang K."/>
            <person name="Wang M."/>
            <person name="Wang X."/>
            <person name="Warfsmann J."/>
            <person name="Weissenbach J."/>
            <person name="White D.D."/>
            <person name="White J.D."/>
            <person name="Wiley G.B."/>
            <person name="Wincker P."/>
            <person name="Xing Y."/>
            <person name="Yang L."/>
            <person name="Yao Z."/>
            <person name="Ying F."/>
            <person name="Zhai J."/>
            <person name="Zhou L."/>
            <person name="Zuber A."/>
            <person name="Denarie J."/>
            <person name="Dixon R.A."/>
            <person name="May G.D."/>
            <person name="Schwartz D.C."/>
            <person name="Rogers J."/>
            <person name="Quetier F."/>
            <person name="Town C.D."/>
            <person name="Roe B.A."/>
        </authorList>
    </citation>
    <scope>NUCLEOTIDE SEQUENCE [LARGE SCALE GENOMIC DNA]</scope>
    <source>
        <strain evidence="1">A17</strain>
        <strain evidence="3 4">cv. Jemalong A17</strain>
    </source>
</reference>
<accession>G7IFP8</accession>